<evidence type="ECO:0000259" key="3">
    <source>
        <dbReference type="SMART" id="SM00382"/>
    </source>
</evidence>
<comment type="caution">
    <text evidence="4">The sequence shown here is derived from an EMBL/GenBank/DDBJ whole genome shotgun (WGS) entry which is preliminary data.</text>
</comment>
<dbReference type="SUPFAM" id="SSF48452">
    <property type="entry name" value="TPR-like"/>
    <property type="match status" value="1"/>
</dbReference>
<dbReference type="InterPro" id="IPR027417">
    <property type="entry name" value="P-loop_NTPase"/>
</dbReference>
<feature type="repeat" description="TPR" evidence="1">
    <location>
        <begin position="594"/>
        <end position="627"/>
    </location>
</feature>
<dbReference type="Gene3D" id="1.25.40.10">
    <property type="entry name" value="Tetratricopeptide repeat domain"/>
    <property type="match status" value="1"/>
</dbReference>
<organism evidence="4 5">
    <name type="scientific">Asanoa siamensis</name>
    <dbReference type="NCBI Taxonomy" id="926357"/>
    <lineage>
        <taxon>Bacteria</taxon>
        <taxon>Bacillati</taxon>
        <taxon>Actinomycetota</taxon>
        <taxon>Actinomycetes</taxon>
        <taxon>Micromonosporales</taxon>
        <taxon>Micromonosporaceae</taxon>
        <taxon>Asanoa</taxon>
    </lineage>
</organism>
<dbReference type="PROSITE" id="PS50005">
    <property type="entry name" value="TPR"/>
    <property type="match status" value="1"/>
</dbReference>
<dbReference type="InterPro" id="IPR011990">
    <property type="entry name" value="TPR-like_helical_dom_sf"/>
</dbReference>
<feature type="domain" description="AAA+ ATPase" evidence="3">
    <location>
        <begin position="129"/>
        <end position="263"/>
    </location>
</feature>
<evidence type="ECO:0000313" key="5">
    <source>
        <dbReference type="Proteomes" id="UP000604117"/>
    </source>
</evidence>
<evidence type="ECO:0000313" key="4">
    <source>
        <dbReference type="EMBL" id="GIF74006.1"/>
    </source>
</evidence>
<keyword evidence="5" id="KW-1185">Reference proteome</keyword>
<feature type="compositionally biased region" description="Pro residues" evidence="2">
    <location>
        <begin position="98"/>
        <end position="109"/>
    </location>
</feature>
<dbReference type="Pfam" id="PF13560">
    <property type="entry name" value="HTH_31"/>
    <property type="match status" value="1"/>
</dbReference>
<dbReference type="InterPro" id="IPR003593">
    <property type="entry name" value="AAA+_ATPase"/>
</dbReference>
<dbReference type="Proteomes" id="UP000604117">
    <property type="component" value="Unassembled WGS sequence"/>
</dbReference>
<protein>
    <recommendedName>
        <fullName evidence="3">AAA+ ATPase domain-containing protein</fullName>
    </recommendedName>
</protein>
<dbReference type="SMART" id="SM00382">
    <property type="entry name" value="AAA"/>
    <property type="match status" value="1"/>
</dbReference>
<reference evidence="4 5" key="1">
    <citation type="submission" date="2021-01" db="EMBL/GenBank/DDBJ databases">
        <title>Whole genome shotgun sequence of Asanoa siamensis NBRC 107932.</title>
        <authorList>
            <person name="Komaki H."/>
            <person name="Tamura T."/>
        </authorList>
    </citation>
    <scope>NUCLEOTIDE SEQUENCE [LARGE SCALE GENOMIC DNA]</scope>
    <source>
        <strain evidence="4 5">NBRC 107932</strain>
    </source>
</reference>
<sequence length="762" mass="81047">MQGLDPRGVTSAEEYVVLLRRVRDRSGLSYRTIAKRAGAVLPASTLATMLARRTLPRRELVSAVLAACDVRPAAVAVWLEVWERLAERAGDAEEEPPPETVPFQLPPPPPVVVGRADELDRLAAGLAEPQGVWLLTGAGGVGKSTLALLAGHRAAARYPGGCLYVDLRGASADWAPSEPHDVLLGFLRALGVRTAPHTVEEASAVFRSVTADRAMLVVLDNAGSAAQVRPLLPSGPRTGTLITSRWRLPDLDVTGRLPVEPLSTTAGSDLLAHLCGADRVAAEAGAAGDIVRLCGGSPLALRIVGSRAAARMVPGTLGAVAGHLGDHARHLDELEVGDLSVRAGLRVGYRSLVESADGLAATVFRVAAVPDWIDLSAAACAAMLDTPVVTVDRALELLLDAHLVESTTAGRFRYHDSVRIFAREQAEAVDPAETLAAASERLVAVMFSAAASATRSLFPHDPLPYGTLGATAQSLIPPDATTAQAWQWLERERVNLRLLAGQELAAGRSLPAIRDLGVAIAKYLDYAGHFVDQARFGQLAIAAAEALGDRLAVAQALNTLAIGMLRHERRREGIAMLEQALAVRRELGDRAGEAASLNNLGNAHRDEGDLDTALRCLQESLALRRELSDRYKTGSALDNIGIVLRLMGRFAEALDHHHAGLAITRELDDRIREALVLTNLAETEHVAGQPHDALGHAERALALSRDLRHDRGSGLALRLMGDVYASLGQTARARACHDEAAELLLQPAARTAPESVIRPARR</sequence>
<name>A0ABQ4CRT6_9ACTN</name>
<evidence type="ECO:0000256" key="1">
    <source>
        <dbReference type="PROSITE-ProRule" id="PRU00339"/>
    </source>
</evidence>
<dbReference type="PANTHER" id="PTHR47691">
    <property type="entry name" value="REGULATOR-RELATED"/>
    <property type="match status" value="1"/>
</dbReference>
<dbReference type="PANTHER" id="PTHR47691:SF3">
    <property type="entry name" value="HTH-TYPE TRANSCRIPTIONAL REGULATOR RV0890C-RELATED"/>
    <property type="match status" value="1"/>
</dbReference>
<dbReference type="Gene3D" id="3.40.50.300">
    <property type="entry name" value="P-loop containing nucleotide triphosphate hydrolases"/>
    <property type="match status" value="1"/>
</dbReference>
<accession>A0ABQ4CRT6</accession>
<proteinExistence type="predicted"/>
<feature type="region of interest" description="Disordered" evidence="2">
    <location>
        <begin position="89"/>
        <end position="109"/>
    </location>
</feature>
<dbReference type="PRINTS" id="PR00364">
    <property type="entry name" value="DISEASERSIST"/>
</dbReference>
<dbReference type="SUPFAM" id="SSF52540">
    <property type="entry name" value="P-loop containing nucleoside triphosphate hydrolases"/>
    <property type="match status" value="1"/>
</dbReference>
<keyword evidence="1" id="KW-0802">TPR repeat</keyword>
<dbReference type="EMBL" id="BONE01000026">
    <property type="protein sequence ID" value="GIF74006.1"/>
    <property type="molecule type" value="Genomic_DNA"/>
</dbReference>
<dbReference type="SMART" id="SM00028">
    <property type="entry name" value="TPR"/>
    <property type="match status" value="5"/>
</dbReference>
<dbReference type="InterPro" id="IPR019734">
    <property type="entry name" value="TPR_rpt"/>
</dbReference>
<gene>
    <name evidence="4" type="ORF">Asi02nite_35240</name>
</gene>
<dbReference type="Pfam" id="PF13424">
    <property type="entry name" value="TPR_12"/>
    <property type="match status" value="2"/>
</dbReference>
<evidence type="ECO:0000256" key="2">
    <source>
        <dbReference type="SAM" id="MobiDB-lite"/>
    </source>
</evidence>